<dbReference type="PANTHER" id="PTHR30250">
    <property type="entry name" value="PST FAMILY PREDICTED COLANIC ACID TRANSPORTER"/>
    <property type="match status" value="1"/>
</dbReference>
<dbReference type="KEGG" id="acru:HHL28_12120"/>
<organism evidence="8 9">
    <name type="scientific">Aerophototrophica crusticola</name>
    <dbReference type="NCBI Taxonomy" id="1709002"/>
    <lineage>
        <taxon>Bacteria</taxon>
        <taxon>Pseudomonadati</taxon>
        <taxon>Pseudomonadota</taxon>
        <taxon>Alphaproteobacteria</taxon>
        <taxon>Rhodospirillales</taxon>
        <taxon>Rhodospirillaceae</taxon>
        <taxon>Aerophototrophica</taxon>
    </lineage>
</organism>
<evidence type="ECO:0000256" key="7">
    <source>
        <dbReference type="SAM" id="Phobius"/>
    </source>
</evidence>
<dbReference type="GO" id="GO:0005886">
    <property type="term" value="C:plasma membrane"/>
    <property type="evidence" value="ECO:0007669"/>
    <property type="project" value="UniProtKB-SubCell"/>
</dbReference>
<gene>
    <name evidence="8" type="ORF">HHL28_12120</name>
</gene>
<dbReference type="Proteomes" id="UP000501891">
    <property type="component" value="Chromosome"/>
</dbReference>
<comment type="subcellular location">
    <subcellularLocation>
        <location evidence="1">Cell membrane</location>
        <topology evidence="1">Multi-pass membrane protein</topology>
    </subcellularLocation>
</comment>
<evidence type="ECO:0000256" key="4">
    <source>
        <dbReference type="ARBA" id="ARBA00022692"/>
    </source>
</evidence>
<feature type="transmembrane region" description="Helical" evidence="7">
    <location>
        <begin position="283"/>
        <end position="301"/>
    </location>
</feature>
<evidence type="ECO:0000256" key="1">
    <source>
        <dbReference type="ARBA" id="ARBA00004651"/>
    </source>
</evidence>
<feature type="transmembrane region" description="Helical" evidence="7">
    <location>
        <begin position="361"/>
        <end position="385"/>
    </location>
</feature>
<accession>A0A858R8M9</accession>
<dbReference type="EMBL" id="CP051775">
    <property type="protein sequence ID" value="QJE73737.1"/>
    <property type="molecule type" value="Genomic_DNA"/>
</dbReference>
<evidence type="ECO:0000256" key="6">
    <source>
        <dbReference type="ARBA" id="ARBA00023136"/>
    </source>
</evidence>
<keyword evidence="3" id="KW-1003">Cell membrane</keyword>
<evidence type="ECO:0000256" key="2">
    <source>
        <dbReference type="ARBA" id="ARBA00007430"/>
    </source>
</evidence>
<dbReference type="Pfam" id="PF13440">
    <property type="entry name" value="Polysacc_synt_3"/>
    <property type="match status" value="1"/>
</dbReference>
<keyword evidence="5 7" id="KW-1133">Transmembrane helix</keyword>
<dbReference type="PANTHER" id="PTHR30250:SF10">
    <property type="entry name" value="LIPOPOLYSACCHARIDE BIOSYNTHESIS PROTEIN WZXC"/>
    <property type="match status" value="1"/>
</dbReference>
<proteinExistence type="inferred from homology"/>
<feature type="transmembrane region" description="Helical" evidence="7">
    <location>
        <begin position="436"/>
        <end position="457"/>
    </location>
</feature>
<keyword evidence="9" id="KW-1185">Reference proteome</keyword>
<evidence type="ECO:0000256" key="5">
    <source>
        <dbReference type="ARBA" id="ARBA00022989"/>
    </source>
</evidence>
<feature type="transmembrane region" description="Helical" evidence="7">
    <location>
        <begin position="405"/>
        <end position="424"/>
    </location>
</feature>
<keyword evidence="4 7" id="KW-0812">Transmembrane</keyword>
<dbReference type="AlphaFoldDB" id="A0A858R8M9"/>
<feature type="transmembrane region" description="Helical" evidence="7">
    <location>
        <begin position="74"/>
        <end position="94"/>
    </location>
</feature>
<feature type="transmembrane region" description="Helical" evidence="7">
    <location>
        <begin position="43"/>
        <end position="62"/>
    </location>
</feature>
<name>A0A858R8M9_9PROT</name>
<evidence type="ECO:0000313" key="8">
    <source>
        <dbReference type="EMBL" id="QJE73737.1"/>
    </source>
</evidence>
<protein>
    <submittedName>
        <fullName evidence="8">Oligosaccharide flippase family protein</fullName>
    </submittedName>
</protein>
<dbReference type="InterPro" id="IPR050833">
    <property type="entry name" value="Poly_Biosynth_Transport"/>
</dbReference>
<feature type="transmembrane region" description="Helical" evidence="7">
    <location>
        <begin position="106"/>
        <end position="127"/>
    </location>
</feature>
<evidence type="ECO:0000256" key="3">
    <source>
        <dbReference type="ARBA" id="ARBA00022475"/>
    </source>
</evidence>
<feature type="transmembrane region" description="Helical" evidence="7">
    <location>
        <begin position="321"/>
        <end position="349"/>
    </location>
</feature>
<sequence>MIRRSFFFSFAQKYSQLAFRTISLVVLARLLTPEDFGVFATGQAIIHFITVLAEFGMTRYLIQEKDLTPEREGTVLGISLIATLLTCIGVYLAVGFYRGDFWDDQMAMVVGILGLNLVLQPVSLPAMAMLQREMRFDTLFYVGLFKAAANVGVAILLAWMGYGFLALAWGLAAEQFVATLFAVGVLRRYPLRRPTLKAWREVFNFGKLITGIGLLHEFGLMSTMVVGGKFLGDAAVGLLSRGQAITSMFDRIILQAVSPVILPALSKAAREGRDLKPLYMTKLAFLSVAAWPFFLFVALFAEPLVHVVLGDKWAEAVPVVRILAASGVFLPFIHLSIQFIIICGTLDVFMRRLAVAEGLRLCLTIGLAQISLTWLAAGLIVDAAVKAYVMQKPIKMKLGYRRAEVWGAMWPSLVVTALCGVAMLPVAYGLAQHGDWVRLVAGAGACGAAWVGAALLVHPQVKGELVHLVGAVRRRLSRRDVPAALG</sequence>
<feature type="transmembrane region" description="Helical" evidence="7">
    <location>
        <begin position="166"/>
        <end position="186"/>
    </location>
</feature>
<keyword evidence="6 7" id="KW-0472">Membrane</keyword>
<reference evidence="8" key="1">
    <citation type="submission" date="2020-04" db="EMBL/GenBank/DDBJ databases">
        <title>A desert anoxygenic phototrophic bacterium fixes CO2 using RubisCO under aerobic conditions.</title>
        <authorList>
            <person name="Tang K."/>
        </authorList>
    </citation>
    <scope>NUCLEOTIDE SEQUENCE [LARGE SCALE GENOMIC DNA]</scope>
    <source>
        <strain evidence="8">MIMtkB3</strain>
    </source>
</reference>
<comment type="similarity">
    <text evidence="2">Belongs to the polysaccharide synthase family.</text>
</comment>
<feature type="transmembrane region" description="Helical" evidence="7">
    <location>
        <begin position="139"/>
        <end position="160"/>
    </location>
</feature>
<evidence type="ECO:0000313" key="9">
    <source>
        <dbReference type="Proteomes" id="UP000501891"/>
    </source>
</evidence>